<accession>A0A161WZ30</accession>
<feature type="transmembrane region" description="Helical" evidence="8">
    <location>
        <begin position="15"/>
        <end position="33"/>
    </location>
</feature>
<dbReference type="Pfam" id="PF02653">
    <property type="entry name" value="BPD_transp_2"/>
    <property type="match status" value="1"/>
</dbReference>
<dbReference type="GO" id="GO:0005886">
    <property type="term" value="C:plasma membrane"/>
    <property type="evidence" value="ECO:0007669"/>
    <property type="project" value="UniProtKB-SubCell"/>
</dbReference>
<feature type="transmembrane region" description="Helical" evidence="8">
    <location>
        <begin position="215"/>
        <end position="239"/>
    </location>
</feature>
<dbReference type="RefSeq" id="WP_066621825.1">
    <property type="nucleotide sequence ID" value="NZ_FQXL01000004.1"/>
</dbReference>
<keyword evidence="2" id="KW-0813">Transport</keyword>
<dbReference type="PANTHER" id="PTHR32196:SF21">
    <property type="entry name" value="ABC TRANSPORTER PERMEASE PROTEIN YPHD-RELATED"/>
    <property type="match status" value="1"/>
</dbReference>
<feature type="transmembrane region" description="Helical" evidence="8">
    <location>
        <begin position="45"/>
        <end position="65"/>
    </location>
</feature>
<evidence type="ECO:0000256" key="2">
    <source>
        <dbReference type="ARBA" id="ARBA00022448"/>
    </source>
</evidence>
<evidence type="ECO:0000313" key="9">
    <source>
        <dbReference type="EMBL" id="KZL92388.1"/>
    </source>
</evidence>
<feature type="transmembrane region" description="Helical" evidence="8">
    <location>
        <begin position="165"/>
        <end position="186"/>
    </location>
</feature>
<evidence type="ECO:0000256" key="1">
    <source>
        <dbReference type="ARBA" id="ARBA00004651"/>
    </source>
</evidence>
<feature type="transmembrane region" description="Helical" evidence="8">
    <location>
        <begin position="72"/>
        <end position="91"/>
    </location>
</feature>
<comment type="caution">
    <text evidence="9">The sequence shown here is derived from an EMBL/GenBank/DDBJ whole genome shotgun (WGS) entry which is preliminary data.</text>
</comment>
<dbReference type="CDD" id="cd06579">
    <property type="entry name" value="TM_PBP1_transp_AraH_like"/>
    <property type="match status" value="1"/>
</dbReference>
<dbReference type="GO" id="GO:0022857">
    <property type="term" value="F:transmembrane transporter activity"/>
    <property type="evidence" value="ECO:0007669"/>
    <property type="project" value="InterPro"/>
</dbReference>
<evidence type="ECO:0000256" key="7">
    <source>
        <dbReference type="ARBA" id="ARBA00023136"/>
    </source>
</evidence>
<feature type="transmembrane region" description="Helical" evidence="8">
    <location>
        <begin position="296"/>
        <end position="316"/>
    </location>
</feature>
<evidence type="ECO:0000256" key="3">
    <source>
        <dbReference type="ARBA" id="ARBA00022475"/>
    </source>
</evidence>
<organism evidence="9 10">
    <name type="scientific">Clostridium magnum DSM 2767</name>
    <dbReference type="NCBI Taxonomy" id="1121326"/>
    <lineage>
        <taxon>Bacteria</taxon>
        <taxon>Bacillati</taxon>
        <taxon>Bacillota</taxon>
        <taxon>Clostridia</taxon>
        <taxon>Eubacteriales</taxon>
        <taxon>Clostridiaceae</taxon>
        <taxon>Clostridium</taxon>
    </lineage>
</organism>
<comment type="subcellular location">
    <subcellularLocation>
        <location evidence="1">Cell membrane</location>
        <topology evidence="1">Multi-pass membrane protein</topology>
    </subcellularLocation>
</comment>
<proteinExistence type="predicted"/>
<feature type="transmembrane region" description="Helical" evidence="8">
    <location>
        <begin position="271"/>
        <end position="290"/>
    </location>
</feature>
<evidence type="ECO:0000256" key="8">
    <source>
        <dbReference type="SAM" id="Phobius"/>
    </source>
</evidence>
<evidence type="ECO:0000256" key="4">
    <source>
        <dbReference type="ARBA" id="ARBA00022519"/>
    </source>
</evidence>
<evidence type="ECO:0000313" key="10">
    <source>
        <dbReference type="Proteomes" id="UP000076603"/>
    </source>
</evidence>
<dbReference type="PANTHER" id="PTHR32196">
    <property type="entry name" value="ABC TRANSPORTER PERMEASE PROTEIN YPHD-RELATED-RELATED"/>
    <property type="match status" value="1"/>
</dbReference>
<dbReference type="STRING" id="1121326.CLMAG_21970"/>
<name>A0A161WZ30_9CLOT</name>
<dbReference type="Proteomes" id="UP000076603">
    <property type="component" value="Unassembled WGS sequence"/>
</dbReference>
<keyword evidence="7 8" id="KW-0472">Membrane</keyword>
<keyword evidence="5 8" id="KW-0812">Transmembrane</keyword>
<dbReference type="AlphaFoldDB" id="A0A161WZ30"/>
<reference evidence="9 10" key="1">
    <citation type="submission" date="2016-04" db="EMBL/GenBank/DDBJ databases">
        <title>Genome sequence of Clostridium magnum DSM 2767.</title>
        <authorList>
            <person name="Poehlein A."/>
            <person name="Uhlig R."/>
            <person name="Fischer R."/>
            <person name="Bahl H."/>
            <person name="Daniel R."/>
        </authorList>
    </citation>
    <scope>NUCLEOTIDE SEQUENCE [LARGE SCALE GENOMIC DNA]</scope>
    <source>
        <strain evidence="9 10">DSM 2767</strain>
    </source>
</reference>
<evidence type="ECO:0000256" key="5">
    <source>
        <dbReference type="ARBA" id="ARBA00022692"/>
    </source>
</evidence>
<sequence>MEKLKSSLKSCDKNIITLLGIAVAIVVVMAFITPEFLRNRNISSMAFQFPEFGILCFGMMICMIAGGIDLSLVGIANLSGIVASVVIISMGKTQTSIVIGIIVAIIIGVFCGLFNGYLIGQLQIPAMLVTLCGGQLYTGLGVVITKGPAITGLPDSIQKIGNGSIGLLPFALIIFIVIAIVLNFILRCTVYGKELYFMGTNPLASRYSGINNLKVTLLTYMLSGILAAIAGIIIISHYGSAKSDYGSSYILLTLLIVVLGGVAASGGRGKVTGVVLAVIILQLISSAFNILRFNSFIKTFVWGLLLIVVMVGKAIIEENLIKFRR</sequence>
<evidence type="ECO:0000256" key="6">
    <source>
        <dbReference type="ARBA" id="ARBA00022989"/>
    </source>
</evidence>
<dbReference type="InterPro" id="IPR001851">
    <property type="entry name" value="ABC_transp_permease"/>
</dbReference>
<dbReference type="OrthoDB" id="9815820at2"/>
<dbReference type="PATRIC" id="fig|1121326.3.peg.2189"/>
<keyword evidence="10" id="KW-1185">Reference proteome</keyword>
<keyword evidence="3" id="KW-1003">Cell membrane</keyword>
<keyword evidence="4" id="KW-0997">Cell inner membrane</keyword>
<keyword evidence="6 8" id="KW-1133">Transmembrane helix</keyword>
<feature type="transmembrane region" description="Helical" evidence="8">
    <location>
        <begin position="97"/>
        <end position="119"/>
    </location>
</feature>
<dbReference type="EMBL" id="LWAE01000002">
    <property type="protein sequence ID" value="KZL92388.1"/>
    <property type="molecule type" value="Genomic_DNA"/>
</dbReference>
<gene>
    <name evidence="9" type="primary">lsrD</name>
    <name evidence="9" type="ORF">CLMAG_21970</name>
</gene>
<protein>
    <submittedName>
        <fullName evidence="9">Autoinducer 2 import system permease protein LsrD</fullName>
    </submittedName>
</protein>
<feature type="transmembrane region" description="Helical" evidence="8">
    <location>
        <begin position="245"/>
        <end position="264"/>
    </location>
</feature>
<feature type="transmembrane region" description="Helical" evidence="8">
    <location>
        <begin position="126"/>
        <end position="145"/>
    </location>
</feature>